<accession>A0A518I3Q2</accession>
<organism evidence="4 5">
    <name type="scientific">Stieleria neptunia</name>
    <dbReference type="NCBI Taxonomy" id="2527979"/>
    <lineage>
        <taxon>Bacteria</taxon>
        <taxon>Pseudomonadati</taxon>
        <taxon>Planctomycetota</taxon>
        <taxon>Planctomycetia</taxon>
        <taxon>Pirellulales</taxon>
        <taxon>Pirellulaceae</taxon>
        <taxon>Stieleria</taxon>
    </lineage>
</organism>
<dbReference type="InterPro" id="IPR005181">
    <property type="entry name" value="SASA"/>
</dbReference>
<dbReference type="InterPro" id="IPR039329">
    <property type="entry name" value="SIAE"/>
</dbReference>
<evidence type="ECO:0000313" key="4">
    <source>
        <dbReference type="EMBL" id="QDV47732.1"/>
    </source>
</evidence>
<dbReference type="InterPro" id="IPR036514">
    <property type="entry name" value="SGNH_hydro_sf"/>
</dbReference>
<proteinExistence type="predicted"/>
<dbReference type="PANTHER" id="PTHR22901:SF0">
    <property type="entry name" value="SIALATE O-ACETYLESTERASE"/>
    <property type="match status" value="1"/>
</dbReference>
<keyword evidence="5" id="KW-1185">Reference proteome</keyword>
<dbReference type="AlphaFoldDB" id="A0A518I3Q2"/>
<dbReference type="Gene3D" id="3.40.50.1110">
    <property type="entry name" value="SGNH hydrolase"/>
    <property type="match status" value="1"/>
</dbReference>
<dbReference type="PROSITE" id="PS51257">
    <property type="entry name" value="PROKAR_LIPOPROTEIN"/>
    <property type="match status" value="1"/>
</dbReference>
<protein>
    <recommendedName>
        <fullName evidence="3">Sialate O-acetylesterase domain-containing protein</fullName>
    </recommendedName>
</protein>
<dbReference type="PANTHER" id="PTHR22901">
    <property type="entry name" value="SIALATE O-ACETYLESTERASE"/>
    <property type="match status" value="1"/>
</dbReference>
<feature type="domain" description="Sialate O-acetylesterase" evidence="3">
    <location>
        <begin position="124"/>
        <end position="386"/>
    </location>
</feature>
<evidence type="ECO:0000256" key="1">
    <source>
        <dbReference type="ARBA" id="ARBA00022801"/>
    </source>
</evidence>
<dbReference type="GO" id="GO:0001681">
    <property type="term" value="F:sialate O-acetylesterase activity"/>
    <property type="evidence" value="ECO:0007669"/>
    <property type="project" value="InterPro"/>
</dbReference>
<gene>
    <name evidence="4" type="ORF">Enr13x_76430</name>
</gene>
<name>A0A518I3Q2_9BACT</name>
<evidence type="ECO:0000313" key="5">
    <source>
        <dbReference type="Proteomes" id="UP000319004"/>
    </source>
</evidence>
<sequence precursor="true">MSRISFLFALLMAIACPPASAQQVASPQPSAAATQTADSLKLAGMFKDHMVFQRESDAAIWGTAKPGATVAVAPSWSQETSTAIADESGKWRTSIETPAAGGPFQIDVNSGSEREQLSDVLVGEVWICSGQSNMQWKLRGFGVDHFKEDVEKATFPRIRFCDVPQALALEGQDDVNARWTVCSPESALNFSAVAYFFGSRLHQELDVPIGLISTNWGGSSAEAWVSPEVLKRDFPEFNEQSATYDEIAEQTGVLFSRGRKPPKGLNQRSPSVLYNAMIRPLIPFAFRGVIWYQGESNVKHPEQYRRLFPAMITDWRTRWGRGNFPFYFVQIAPFAYKQEPVSAAFLREAQLMSLSQPNTAMVVTMDIGDPTNIHPKQKKPVGERLALLALKHDYGQTDLVASGPIYRGHTVEQDAIRLRFAELGSGLASRDGQPLTHFTIAGADKTFVDASAVIDGDTIVVRSDQVTNPVAVRFAWGSGDMPNLSNQDGLPASSFRTDDWPIE</sequence>
<feature type="signal peptide" evidence="2">
    <location>
        <begin position="1"/>
        <end position="21"/>
    </location>
</feature>
<dbReference type="Pfam" id="PF03629">
    <property type="entry name" value="SASA"/>
    <property type="match status" value="1"/>
</dbReference>
<dbReference type="RefSeq" id="WP_231743998.1">
    <property type="nucleotide sequence ID" value="NZ_CP037423.1"/>
</dbReference>
<keyword evidence="1" id="KW-0378">Hydrolase</keyword>
<evidence type="ECO:0000256" key="2">
    <source>
        <dbReference type="SAM" id="SignalP"/>
    </source>
</evidence>
<dbReference type="EMBL" id="CP037423">
    <property type="protein sequence ID" value="QDV47732.1"/>
    <property type="molecule type" value="Genomic_DNA"/>
</dbReference>
<dbReference type="Proteomes" id="UP000319004">
    <property type="component" value="Chromosome"/>
</dbReference>
<dbReference type="KEGG" id="snep:Enr13x_76430"/>
<reference evidence="4 5" key="1">
    <citation type="submission" date="2019-03" db="EMBL/GenBank/DDBJ databases">
        <title>Deep-cultivation of Planctomycetes and their phenomic and genomic characterization uncovers novel biology.</title>
        <authorList>
            <person name="Wiegand S."/>
            <person name="Jogler M."/>
            <person name="Boedeker C."/>
            <person name="Pinto D."/>
            <person name="Vollmers J."/>
            <person name="Rivas-Marin E."/>
            <person name="Kohn T."/>
            <person name="Peeters S.H."/>
            <person name="Heuer A."/>
            <person name="Rast P."/>
            <person name="Oberbeckmann S."/>
            <person name="Bunk B."/>
            <person name="Jeske O."/>
            <person name="Meyerdierks A."/>
            <person name="Storesund J.E."/>
            <person name="Kallscheuer N."/>
            <person name="Luecker S."/>
            <person name="Lage O.M."/>
            <person name="Pohl T."/>
            <person name="Merkel B.J."/>
            <person name="Hornburger P."/>
            <person name="Mueller R.-W."/>
            <person name="Bruemmer F."/>
            <person name="Labrenz M."/>
            <person name="Spormann A.M."/>
            <person name="Op den Camp H."/>
            <person name="Overmann J."/>
            <person name="Amann R."/>
            <person name="Jetten M.S.M."/>
            <person name="Mascher T."/>
            <person name="Medema M.H."/>
            <person name="Devos D.P."/>
            <person name="Kaster A.-K."/>
            <person name="Ovreas L."/>
            <person name="Rohde M."/>
            <person name="Galperin M.Y."/>
            <person name="Jogler C."/>
        </authorList>
    </citation>
    <scope>NUCLEOTIDE SEQUENCE [LARGE SCALE GENOMIC DNA]</scope>
    <source>
        <strain evidence="4 5">Enr13</strain>
    </source>
</reference>
<feature type="chain" id="PRO_5022239030" description="Sialate O-acetylesterase domain-containing protein" evidence="2">
    <location>
        <begin position="22"/>
        <end position="503"/>
    </location>
</feature>
<dbReference type="GO" id="GO:0005975">
    <property type="term" value="P:carbohydrate metabolic process"/>
    <property type="evidence" value="ECO:0007669"/>
    <property type="project" value="TreeGrafter"/>
</dbReference>
<dbReference type="SUPFAM" id="SSF52266">
    <property type="entry name" value="SGNH hydrolase"/>
    <property type="match status" value="1"/>
</dbReference>
<keyword evidence="2" id="KW-0732">Signal</keyword>
<evidence type="ECO:0000259" key="3">
    <source>
        <dbReference type="Pfam" id="PF03629"/>
    </source>
</evidence>